<keyword evidence="8" id="KW-1185">Reference proteome</keyword>
<dbReference type="PROSITE" id="PS00518">
    <property type="entry name" value="ZF_RING_1"/>
    <property type="match status" value="2"/>
</dbReference>
<dbReference type="InterPro" id="IPR003111">
    <property type="entry name" value="Lon_prtase_N"/>
</dbReference>
<keyword evidence="3" id="KW-0862">Zinc</keyword>
<dbReference type="EnsemblMetazoa" id="XM_050662441.1">
    <property type="protein sequence ID" value="XP_050518398.1"/>
    <property type="gene ID" value="LOC126892758"/>
</dbReference>
<protein>
    <recommendedName>
        <fullName evidence="9">LON peptidase N-terminal domain and RING finger protein 1</fullName>
    </recommendedName>
</protein>
<evidence type="ECO:0000259" key="5">
    <source>
        <dbReference type="PROSITE" id="PS50089"/>
    </source>
</evidence>
<evidence type="ECO:0000256" key="3">
    <source>
        <dbReference type="ARBA" id="ARBA00022833"/>
    </source>
</evidence>
<dbReference type="InterPro" id="IPR001841">
    <property type="entry name" value="Znf_RING"/>
</dbReference>
<evidence type="ECO:0000313" key="8">
    <source>
        <dbReference type="Proteomes" id="UP001652700"/>
    </source>
</evidence>
<dbReference type="InterPro" id="IPR013083">
    <property type="entry name" value="Znf_RING/FYVE/PHD"/>
</dbReference>
<dbReference type="Gene3D" id="2.30.130.40">
    <property type="entry name" value="LON domain-like"/>
    <property type="match status" value="1"/>
</dbReference>
<dbReference type="PROSITE" id="PS50089">
    <property type="entry name" value="ZF_RING_2"/>
    <property type="match status" value="2"/>
</dbReference>
<dbReference type="SMART" id="SM00184">
    <property type="entry name" value="RING"/>
    <property type="match status" value="2"/>
</dbReference>
<evidence type="ECO:0000259" key="6">
    <source>
        <dbReference type="PROSITE" id="PS51787"/>
    </source>
</evidence>
<dbReference type="SUPFAM" id="SSF88697">
    <property type="entry name" value="PUA domain-like"/>
    <property type="match status" value="1"/>
</dbReference>
<dbReference type="PANTHER" id="PTHR23327:SF42">
    <property type="entry name" value="LON PEPTIDASE N-TERMINAL DOMAIN AND RING FINGER PROTEIN C14F5.10C"/>
    <property type="match status" value="1"/>
</dbReference>
<dbReference type="InterPro" id="IPR017907">
    <property type="entry name" value="Znf_RING_CS"/>
</dbReference>
<feature type="domain" description="RING-type" evidence="5">
    <location>
        <begin position="268"/>
        <end position="305"/>
    </location>
</feature>
<dbReference type="InterPro" id="IPR015947">
    <property type="entry name" value="PUA-like_sf"/>
</dbReference>
<dbReference type="Pfam" id="PF02190">
    <property type="entry name" value="LON_substr_bdg"/>
    <property type="match status" value="1"/>
</dbReference>
<keyword evidence="1" id="KW-0479">Metal-binding</keyword>
<dbReference type="Proteomes" id="UP001652700">
    <property type="component" value="Unplaced"/>
</dbReference>
<evidence type="ECO:0000256" key="4">
    <source>
        <dbReference type="PROSITE-ProRule" id="PRU00175"/>
    </source>
</evidence>
<evidence type="ECO:0008006" key="9">
    <source>
        <dbReference type="Google" id="ProtNLM"/>
    </source>
</evidence>
<dbReference type="GeneID" id="126892758"/>
<evidence type="ECO:0000313" key="7">
    <source>
        <dbReference type="EnsemblMetazoa" id="XP_050518398.1"/>
    </source>
</evidence>
<dbReference type="InterPro" id="IPR046336">
    <property type="entry name" value="Lon_prtase_N_sf"/>
</dbReference>
<dbReference type="PANTHER" id="PTHR23327">
    <property type="entry name" value="RING FINGER PROTEIN 127"/>
    <property type="match status" value="1"/>
</dbReference>
<dbReference type="Pfam" id="PF13923">
    <property type="entry name" value="zf-C3HC4_2"/>
    <property type="match status" value="1"/>
</dbReference>
<feature type="domain" description="RING-type" evidence="5">
    <location>
        <begin position="83"/>
        <end position="121"/>
    </location>
</feature>
<sequence length="590" mass="68253">MQRESNNVLEQAENFLTKYPDLITSLYSYHKKSKLKSEGRILRRDTERIRRYRKFRKEPNSRLKQFENAFFQAMDQKPLLFTCPVCRSVLRTPVTIECGHTFCYDCLSSPENHFPNRCALCAAEIVLEKRCINVLVQHLVEKWRERNKHIDDTEMAVPNTVDILGVEPRYHLRSGYAGLQIKNKTEKRISNFLEESSENLPRYKHEKRKPKTTNICNNSFKNFWLDGNADNYKIFQETLDNVFKEVDDIKEDALKASWSCISSTDLECILCSRCLLDPVTTGCGHTFCRGCLTRVLDHGLSCPLCMSSLTTGDYSRASTEVLLQAIQFLVPQDYNERMSISIRENLILERSSDIPVFICTNAFPGVACPLYVYEARYRLIARRCLQSSTKRFAMAGKDSTGDKFVQYGTILEVKDAVNLEDGRFILTTIGVRRFKVISRNEQDGYDTAKINYIKDNDVPAEKLQELMMIHEKVYNKASKWIKSLKPKALREVERLIGKMPKVEKDWFTLPDGPAWAWWLMPILPLSSQLQVGFLSTTSLEKRLRAIDKMLEHMKIRMKALERNTVACSQEVDPSDYCESGRSLEMPYTNN</sequence>
<dbReference type="Gene3D" id="3.30.40.10">
    <property type="entry name" value="Zinc/RING finger domain, C3HC4 (zinc finger)"/>
    <property type="match status" value="2"/>
</dbReference>
<organism evidence="7 8">
    <name type="scientific">Diabrotica virgifera virgifera</name>
    <name type="common">western corn rootworm</name>
    <dbReference type="NCBI Taxonomy" id="50390"/>
    <lineage>
        <taxon>Eukaryota</taxon>
        <taxon>Metazoa</taxon>
        <taxon>Ecdysozoa</taxon>
        <taxon>Arthropoda</taxon>
        <taxon>Hexapoda</taxon>
        <taxon>Insecta</taxon>
        <taxon>Pterygota</taxon>
        <taxon>Neoptera</taxon>
        <taxon>Endopterygota</taxon>
        <taxon>Coleoptera</taxon>
        <taxon>Polyphaga</taxon>
        <taxon>Cucujiformia</taxon>
        <taxon>Chrysomeloidea</taxon>
        <taxon>Chrysomelidae</taxon>
        <taxon>Galerucinae</taxon>
        <taxon>Diabroticina</taxon>
        <taxon>Diabroticites</taxon>
        <taxon>Diabrotica</taxon>
    </lineage>
</organism>
<dbReference type="Pfam" id="PF15227">
    <property type="entry name" value="zf-C3HC4_4"/>
    <property type="match status" value="1"/>
</dbReference>
<dbReference type="CDD" id="cd16514">
    <property type="entry name" value="RING-HC_LONFs_rpt2"/>
    <property type="match status" value="1"/>
</dbReference>
<keyword evidence="2 4" id="KW-0863">Zinc-finger</keyword>
<dbReference type="RefSeq" id="XP_050518398.1">
    <property type="nucleotide sequence ID" value="XM_050662441.1"/>
</dbReference>
<name>A0ABM5L7I2_DIAVI</name>
<proteinExistence type="predicted"/>
<feature type="domain" description="Lon N-terminal" evidence="6">
    <location>
        <begin position="344"/>
        <end position="554"/>
    </location>
</feature>
<dbReference type="SMART" id="SM00464">
    <property type="entry name" value="LON"/>
    <property type="match status" value="1"/>
</dbReference>
<evidence type="ECO:0000256" key="2">
    <source>
        <dbReference type="ARBA" id="ARBA00022771"/>
    </source>
</evidence>
<accession>A0ABM5L7I2</accession>
<dbReference type="PROSITE" id="PS51787">
    <property type="entry name" value="LON_N"/>
    <property type="match status" value="1"/>
</dbReference>
<evidence type="ECO:0000256" key="1">
    <source>
        <dbReference type="ARBA" id="ARBA00022723"/>
    </source>
</evidence>
<reference evidence="7" key="1">
    <citation type="submission" date="2025-05" db="UniProtKB">
        <authorList>
            <consortium name="EnsemblMetazoa"/>
        </authorList>
    </citation>
    <scope>IDENTIFICATION</scope>
</reference>
<dbReference type="SUPFAM" id="SSF57850">
    <property type="entry name" value="RING/U-box"/>
    <property type="match status" value="2"/>
</dbReference>